<evidence type="ECO:0000256" key="5">
    <source>
        <dbReference type="ARBA" id="ARBA00022692"/>
    </source>
</evidence>
<gene>
    <name evidence="9" type="ORF">AC230_17770</name>
</gene>
<keyword evidence="5 8" id="KW-0812">Transmembrane</keyword>
<dbReference type="PANTHER" id="PTHR33908:SF11">
    <property type="entry name" value="MEMBRANE PROTEIN"/>
    <property type="match status" value="1"/>
</dbReference>
<comment type="subcellular location">
    <subcellularLocation>
        <location evidence="1">Cell membrane</location>
        <topology evidence="1">Multi-pass membrane protein</topology>
    </subcellularLocation>
</comment>
<evidence type="ECO:0000313" key="9">
    <source>
        <dbReference type="EMBL" id="KNB50999.1"/>
    </source>
</evidence>
<keyword evidence="2" id="KW-1003">Cell membrane</keyword>
<feature type="transmembrane region" description="Helical" evidence="8">
    <location>
        <begin position="418"/>
        <end position="440"/>
    </location>
</feature>
<keyword evidence="6 8" id="KW-1133">Transmembrane helix</keyword>
<feature type="transmembrane region" description="Helical" evidence="8">
    <location>
        <begin position="327"/>
        <end position="348"/>
    </location>
</feature>
<dbReference type="STRING" id="1678637.AC230_17770"/>
<dbReference type="GO" id="GO:0009103">
    <property type="term" value="P:lipopolysaccharide biosynthetic process"/>
    <property type="evidence" value="ECO:0007669"/>
    <property type="project" value="UniProtKB-ARBA"/>
</dbReference>
<feature type="transmembrane region" description="Helical" evidence="8">
    <location>
        <begin position="239"/>
        <end position="259"/>
    </location>
</feature>
<protein>
    <recommendedName>
        <fullName evidence="11">Glycosyltransferase</fullName>
    </recommendedName>
</protein>
<dbReference type="EMBL" id="LFXA01000011">
    <property type="protein sequence ID" value="KNB50999.1"/>
    <property type="molecule type" value="Genomic_DNA"/>
</dbReference>
<evidence type="ECO:0000256" key="1">
    <source>
        <dbReference type="ARBA" id="ARBA00004651"/>
    </source>
</evidence>
<comment type="caution">
    <text evidence="9">The sequence shown here is derived from an EMBL/GenBank/DDBJ whole genome shotgun (WGS) entry which is preliminary data.</text>
</comment>
<evidence type="ECO:0000313" key="10">
    <source>
        <dbReference type="Proteomes" id="UP000037288"/>
    </source>
</evidence>
<reference evidence="10" key="1">
    <citation type="submission" date="2015-07" db="EMBL/GenBank/DDBJ databases">
        <title>Draft genome sequence of Streptomyces sp. CMAA 1322, a bacterium isolated from Caatinga biome, from dry forest semiarid of Brazil.</title>
        <authorList>
            <person name="Santos S.N."/>
            <person name="Gacesa R."/>
            <person name="Taketani R.G."/>
            <person name="Long P.F."/>
            <person name="Melo I.S."/>
        </authorList>
    </citation>
    <scope>NUCLEOTIDE SEQUENCE [LARGE SCALE GENOMIC DNA]</scope>
    <source>
        <strain evidence="10">CMAA 1322</strain>
    </source>
</reference>
<evidence type="ECO:0000256" key="7">
    <source>
        <dbReference type="ARBA" id="ARBA00023136"/>
    </source>
</evidence>
<proteinExistence type="predicted"/>
<evidence type="ECO:0008006" key="11">
    <source>
        <dbReference type="Google" id="ProtNLM"/>
    </source>
</evidence>
<evidence type="ECO:0000256" key="3">
    <source>
        <dbReference type="ARBA" id="ARBA00022676"/>
    </source>
</evidence>
<keyword evidence="3" id="KW-0328">Glycosyltransferase</keyword>
<feature type="transmembrane region" description="Helical" evidence="8">
    <location>
        <begin position="12"/>
        <end position="35"/>
    </location>
</feature>
<keyword evidence="10" id="KW-1185">Reference proteome</keyword>
<feature type="transmembrane region" description="Helical" evidence="8">
    <location>
        <begin position="77"/>
        <end position="95"/>
    </location>
</feature>
<feature type="transmembrane region" description="Helical" evidence="8">
    <location>
        <begin position="199"/>
        <end position="219"/>
    </location>
</feature>
<organism evidence="9 10">
    <name type="scientific">Streptomyces caatingaensis</name>
    <dbReference type="NCBI Taxonomy" id="1678637"/>
    <lineage>
        <taxon>Bacteria</taxon>
        <taxon>Bacillati</taxon>
        <taxon>Actinomycetota</taxon>
        <taxon>Actinomycetes</taxon>
        <taxon>Kitasatosporales</taxon>
        <taxon>Streptomycetaceae</taxon>
        <taxon>Streptomyces</taxon>
    </lineage>
</organism>
<feature type="transmembrane region" description="Helical" evidence="8">
    <location>
        <begin position="150"/>
        <end position="169"/>
    </location>
</feature>
<dbReference type="Proteomes" id="UP000037288">
    <property type="component" value="Unassembled WGS sequence"/>
</dbReference>
<dbReference type="InterPro" id="IPR050297">
    <property type="entry name" value="LipidA_mod_glycosyltrf_83"/>
</dbReference>
<feature type="transmembrane region" description="Helical" evidence="8">
    <location>
        <begin position="369"/>
        <end position="387"/>
    </location>
</feature>
<dbReference type="GO" id="GO:0005886">
    <property type="term" value="C:plasma membrane"/>
    <property type="evidence" value="ECO:0007669"/>
    <property type="project" value="UniProtKB-SubCell"/>
</dbReference>
<accession>A0A0K9XC53</accession>
<feature type="transmembrane region" description="Helical" evidence="8">
    <location>
        <begin position="393"/>
        <end position="411"/>
    </location>
</feature>
<dbReference type="GO" id="GO:0016763">
    <property type="term" value="F:pentosyltransferase activity"/>
    <property type="evidence" value="ECO:0007669"/>
    <property type="project" value="TreeGrafter"/>
</dbReference>
<evidence type="ECO:0000256" key="6">
    <source>
        <dbReference type="ARBA" id="ARBA00022989"/>
    </source>
</evidence>
<keyword evidence="7 8" id="KW-0472">Membrane</keyword>
<feature type="transmembrane region" description="Helical" evidence="8">
    <location>
        <begin position="41"/>
        <end position="57"/>
    </location>
</feature>
<dbReference type="PANTHER" id="PTHR33908">
    <property type="entry name" value="MANNOSYLTRANSFERASE YKCB-RELATED"/>
    <property type="match status" value="1"/>
</dbReference>
<evidence type="ECO:0000256" key="8">
    <source>
        <dbReference type="SAM" id="Phobius"/>
    </source>
</evidence>
<feature type="transmembrane region" description="Helical" evidence="8">
    <location>
        <begin position="271"/>
        <end position="290"/>
    </location>
</feature>
<keyword evidence="4" id="KW-0808">Transferase</keyword>
<name>A0A0K9XC53_9ACTN</name>
<sequence length="562" mass="59483">MAIDRRVVRFGRPVGVALVVLAAGQQVMLALGGGGWLPGRQPWPCLLVAAPLLLLSGGPGGRCRRGRSGCRAGQPPAGALLLGVLLLATAVWAALQGGEPHIGHEEAVYANKARSWLNGTADAGWGVYRPPGLAFLGYLALAVHDDVGALRAVALLLLLFTLTTTYAVAARWTTPARAAVSTLLVLSGLGFLRRAPEFLNDIGSTGLLLVVVHLLVRVLEQPRSRAMWALPVAVLAAFYLRYGVLGSLLAVVVAALLAYGPGAWRAAGRRWAGVAVVLLAGLLPHFLHAARATGSPLGIVTFATSQSNREFLGEGVLYYAATFPYRLAGDLGGVVMAAGIWATVAAGRRAWADRRADGRRTPAGEDRRTVFLGGTALLNFVVLGTTTHGEPRFVYLSVVLLTVLGVQRLATLAGPGRAWLSAAVVLLALLTVLGTAQVIARGAMRGPDRLSDSTVPVARLLSGTRPCLLVTGYEPEMGWYSGCDAVTFAQYRRRKREPPPPTEITFVLFEHGRLQPGADALRTETGRRGTVVRTLPTSGSLGTATLVTLRRSRADQPRVPHR</sequence>
<evidence type="ECO:0000256" key="2">
    <source>
        <dbReference type="ARBA" id="ARBA00022475"/>
    </source>
</evidence>
<dbReference type="AlphaFoldDB" id="A0A0K9XC53"/>
<dbReference type="PATRIC" id="fig|1678637.3.peg.3829"/>
<evidence type="ECO:0000256" key="4">
    <source>
        <dbReference type="ARBA" id="ARBA00022679"/>
    </source>
</evidence>